<dbReference type="GO" id="GO:0051225">
    <property type="term" value="P:spindle assembly"/>
    <property type="evidence" value="ECO:0007669"/>
    <property type="project" value="InterPro"/>
</dbReference>
<keyword evidence="2" id="KW-1185">Reference proteome</keyword>
<gene>
    <name evidence="1" type="ORF">AV530_013641</name>
</gene>
<dbReference type="Pfam" id="PF14817">
    <property type="entry name" value="HAUS5"/>
    <property type="match status" value="1"/>
</dbReference>
<dbReference type="GO" id="GO:0005813">
    <property type="term" value="C:centrosome"/>
    <property type="evidence" value="ECO:0007669"/>
    <property type="project" value="TreeGrafter"/>
</dbReference>
<accession>A0A1V4KDB7</accession>
<proteinExistence type="predicted"/>
<dbReference type="EMBL" id="LSYS01003629">
    <property type="protein sequence ID" value="OPJ82414.1"/>
    <property type="molecule type" value="Genomic_DNA"/>
</dbReference>
<dbReference type="InterPro" id="IPR029131">
    <property type="entry name" value="HAUS5"/>
</dbReference>
<name>A0A1V4KDB7_PATFA</name>
<protein>
    <submittedName>
        <fullName evidence="1">Uncharacterized protein</fullName>
    </submittedName>
</protein>
<reference evidence="1 2" key="1">
    <citation type="submission" date="2016-02" db="EMBL/GenBank/DDBJ databases">
        <title>Band-tailed pigeon sequencing and assembly.</title>
        <authorList>
            <person name="Soares A.E."/>
            <person name="Novak B.J."/>
            <person name="Rice E.S."/>
            <person name="O'Connell B."/>
            <person name="Chang D."/>
            <person name="Weber S."/>
            <person name="Shapiro B."/>
        </authorList>
    </citation>
    <scope>NUCLEOTIDE SEQUENCE [LARGE SCALE GENOMIC DNA]</scope>
    <source>
        <strain evidence="1">BTP2013</strain>
        <tissue evidence="1">Blood</tissue>
    </source>
</reference>
<dbReference type="OrthoDB" id="2019614at2759"/>
<evidence type="ECO:0000313" key="2">
    <source>
        <dbReference type="Proteomes" id="UP000190648"/>
    </source>
</evidence>
<dbReference type="GO" id="GO:0070652">
    <property type="term" value="C:HAUS complex"/>
    <property type="evidence" value="ECO:0007669"/>
    <property type="project" value="InterPro"/>
</dbReference>
<dbReference type="PANTHER" id="PTHR28588:SF1">
    <property type="entry name" value="HAUS AUGMIN-LIKE COMPLEX SUBUNIT 5"/>
    <property type="match status" value="1"/>
</dbReference>
<sequence>MAAALDHWVRTEMELPPLPGPVLRRLCLGSCGPIWEFITQHVRHPRTVKKIRGNLLWNPLHSQNEGGTPK</sequence>
<dbReference type="PANTHER" id="PTHR28588">
    <property type="entry name" value="HAUS AUGMIN-LIKE COMPLEX SUBUNIT 5"/>
    <property type="match status" value="1"/>
</dbReference>
<comment type="caution">
    <text evidence="1">The sequence shown here is derived from an EMBL/GenBank/DDBJ whole genome shotgun (WGS) entry which is preliminary data.</text>
</comment>
<dbReference type="AlphaFoldDB" id="A0A1V4KDB7"/>
<dbReference type="Proteomes" id="UP000190648">
    <property type="component" value="Unassembled WGS sequence"/>
</dbReference>
<evidence type="ECO:0000313" key="1">
    <source>
        <dbReference type="EMBL" id="OPJ82414.1"/>
    </source>
</evidence>
<organism evidence="1 2">
    <name type="scientific">Patagioenas fasciata monilis</name>
    <dbReference type="NCBI Taxonomy" id="372326"/>
    <lineage>
        <taxon>Eukaryota</taxon>
        <taxon>Metazoa</taxon>
        <taxon>Chordata</taxon>
        <taxon>Craniata</taxon>
        <taxon>Vertebrata</taxon>
        <taxon>Euteleostomi</taxon>
        <taxon>Archelosauria</taxon>
        <taxon>Archosauria</taxon>
        <taxon>Dinosauria</taxon>
        <taxon>Saurischia</taxon>
        <taxon>Theropoda</taxon>
        <taxon>Coelurosauria</taxon>
        <taxon>Aves</taxon>
        <taxon>Neognathae</taxon>
        <taxon>Neoaves</taxon>
        <taxon>Columbimorphae</taxon>
        <taxon>Columbiformes</taxon>
        <taxon>Columbidae</taxon>
        <taxon>Patagioenas</taxon>
    </lineage>
</organism>
<dbReference type="GO" id="GO:0007098">
    <property type="term" value="P:centrosome cycle"/>
    <property type="evidence" value="ECO:0007669"/>
    <property type="project" value="TreeGrafter"/>
</dbReference>